<evidence type="ECO:0000313" key="7">
    <source>
        <dbReference type="Proteomes" id="UP001368654"/>
    </source>
</evidence>
<dbReference type="Proteomes" id="UP001368654">
    <property type="component" value="Unassembled WGS sequence"/>
</dbReference>
<dbReference type="PROSITE" id="PS51318">
    <property type="entry name" value="TAT"/>
    <property type="match status" value="1"/>
</dbReference>
<evidence type="ECO:0000259" key="5">
    <source>
        <dbReference type="Pfam" id="PF00496"/>
    </source>
</evidence>
<name>A0ABU8LQZ5_9MICO</name>
<proteinExistence type="inferred from homology"/>
<evidence type="ECO:0000256" key="4">
    <source>
        <dbReference type="SAM" id="SignalP"/>
    </source>
</evidence>
<dbReference type="PROSITE" id="PS51257">
    <property type="entry name" value="PROKAR_LIPOPROTEIN"/>
    <property type="match status" value="1"/>
</dbReference>
<evidence type="ECO:0000256" key="3">
    <source>
        <dbReference type="ARBA" id="ARBA00022729"/>
    </source>
</evidence>
<keyword evidence="3 4" id="KW-0732">Signal</keyword>
<sequence>MTTHHRRTRRRLAAAMIATAVAIAVAGCSSPNSNETAPTAATGGTLTLANVNQDVTFDPAKAKSGGAGVQFWSTVYDTLLTYEPDGTISPNIAESFSMGEDNTVLTMTIREGLTFTDGAPVDAEAVKESLDYNKAGGSARLADIEISAPDESTVVLTSGAPNGLMPTFMTLAEGIVASPASLASADLATNPVGSGPYVLDQSASTSGATYTFTRNEDYWNASAFPYDEVVFQTLTDVNARVSALRSGQVDGALITAQSATSVDDDATTLHESSVNWAGLLFADRAGDIVPALGSVEVRQAINMVFDRDAVLSGLYNDEGGATNQIFNSSNQGYLADMVDYYDFDVAGAQKLMAEAGYEDGFSVDIPVLPGAEVATPIITQQLGLIGIEVNPQPFGSTTVPDMLGGKYAMWYMELESRTALWDIVQSVAPEAVWNPLRSEDPELTSLIDSAQRASEDEIGAVAQEINEFLIKNAWFAPLVLPTNFYATDSNTSATPVLGSNSPYLYTFKPAE</sequence>
<feature type="signal peptide" evidence="4">
    <location>
        <begin position="1"/>
        <end position="26"/>
    </location>
</feature>
<dbReference type="Pfam" id="PF00496">
    <property type="entry name" value="SBP_bac_5"/>
    <property type="match status" value="1"/>
</dbReference>
<dbReference type="InterPro" id="IPR006311">
    <property type="entry name" value="TAT_signal"/>
</dbReference>
<evidence type="ECO:0000256" key="1">
    <source>
        <dbReference type="ARBA" id="ARBA00005695"/>
    </source>
</evidence>
<feature type="domain" description="Solute-binding protein family 5" evidence="5">
    <location>
        <begin position="88"/>
        <end position="412"/>
    </location>
</feature>
<comment type="similarity">
    <text evidence="1">Belongs to the bacterial solute-binding protein 5 family.</text>
</comment>
<keyword evidence="7" id="KW-1185">Reference proteome</keyword>
<dbReference type="InterPro" id="IPR030678">
    <property type="entry name" value="Peptide/Ni-bd"/>
</dbReference>
<dbReference type="PANTHER" id="PTHR30290:SF9">
    <property type="entry name" value="OLIGOPEPTIDE-BINDING PROTEIN APPA"/>
    <property type="match status" value="1"/>
</dbReference>
<dbReference type="SUPFAM" id="SSF53850">
    <property type="entry name" value="Periplasmic binding protein-like II"/>
    <property type="match status" value="1"/>
</dbReference>
<dbReference type="PANTHER" id="PTHR30290">
    <property type="entry name" value="PERIPLASMIC BINDING COMPONENT OF ABC TRANSPORTER"/>
    <property type="match status" value="1"/>
</dbReference>
<reference evidence="6 7" key="1">
    <citation type="submission" date="2024-02" db="EMBL/GenBank/DDBJ databases">
        <authorList>
            <person name="Saticioglu I.B."/>
        </authorList>
    </citation>
    <scope>NUCLEOTIDE SEQUENCE [LARGE SCALE GENOMIC DNA]</scope>
    <source>
        <strain evidence="6 7">Mu-86</strain>
    </source>
</reference>
<keyword evidence="2" id="KW-0813">Transport</keyword>
<gene>
    <name evidence="6" type="ORF">WDU96_03580</name>
</gene>
<dbReference type="RefSeq" id="WP_337337114.1">
    <property type="nucleotide sequence ID" value="NZ_JBBDGL010000001.1"/>
</dbReference>
<protein>
    <submittedName>
        <fullName evidence="6">ABC transporter substrate-binding protein</fullName>
    </submittedName>
</protein>
<feature type="chain" id="PRO_5046159547" evidence="4">
    <location>
        <begin position="27"/>
        <end position="511"/>
    </location>
</feature>
<dbReference type="Gene3D" id="3.40.190.10">
    <property type="entry name" value="Periplasmic binding protein-like II"/>
    <property type="match status" value="1"/>
</dbReference>
<organism evidence="6 7">
    <name type="scientific">Microbacterium marmarense</name>
    <dbReference type="NCBI Taxonomy" id="3122051"/>
    <lineage>
        <taxon>Bacteria</taxon>
        <taxon>Bacillati</taxon>
        <taxon>Actinomycetota</taxon>
        <taxon>Actinomycetes</taxon>
        <taxon>Micrococcales</taxon>
        <taxon>Microbacteriaceae</taxon>
        <taxon>Microbacterium</taxon>
    </lineage>
</organism>
<evidence type="ECO:0000313" key="6">
    <source>
        <dbReference type="EMBL" id="MEJ1154680.1"/>
    </source>
</evidence>
<dbReference type="PIRSF" id="PIRSF002741">
    <property type="entry name" value="MppA"/>
    <property type="match status" value="1"/>
</dbReference>
<evidence type="ECO:0000256" key="2">
    <source>
        <dbReference type="ARBA" id="ARBA00022448"/>
    </source>
</evidence>
<dbReference type="Gene3D" id="3.10.105.10">
    <property type="entry name" value="Dipeptide-binding Protein, Domain 3"/>
    <property type="match status" value="1"/>
</dbReference>
<dbReference type="EMBL" id="JBBDGL010000001">
    <property type="protein sequence ID" value="MEJ1154680.1"/>
    <property type="molecule type" value="Genomic_DNA"/>
</dbReference>
<dbReference type="InterPro" id="IPR039424">
    <property type="entry name" value="SBP_5"/>
</dbReference>
<dbReference type="InterPro" id="IPR000914">
    <property type="entry name" value="SBP_5_dom"/>
</dbReference>
<comment type="caution">
    <text evidence="6">The sequence shown here is derived from an EMBL/GenBank/DDBJ whole genome shotgun (WGS) entry which is preliminary data.</text>
</comment>
<accession>A0ABU8LQZ5</accession>